<gene>
    <name evidence="2" type="ORF">L596_001390</name>
</gene>
<protein>
    <submittedName>
        <fullName evidence="2">Uncharacterized protein</fullName>
    </submittedName>
</protein>
<dbReference type="InterPro" id="IPR037120">
    <property type="entry name" value="Haem_peroxidase_sf_animal"/>
</dbReference>
<reference evidence="2 3" key="1">
    <citation type="journal article" date="2015" name="Genome Biol.">
        <title>Comparative genomics of Steinernema reveals deeply conserved gene regulatory networks.</title>
        <authorList>
            <person name="Dillman A.R."/>
            <person name="Macchietto M."/>
            <person name="Porter C.F."/>
            <person name="Rogers A."/>
            <person name="Williams B."/>
            <person name="Antoshechkin I."/>
            <person name="Lee M.M."/>
            <person name="Goodwin Z."/>
            <person name="Lu X."/>
            <person name="Lewis E.E."/>
            <person name="Goodrich-Blair H."/>
            <person name="Stock S.P."/>
            <person name="Adams B.J."/>
            <person name="Sternberg P.W."/>
            <person name="Mortazavi A."/>
        </authorList>
    </citation>
    <scope>NUCLEOTIDE SEQUENCE [LARGE SCALE GENOMIC DNA]</scope>
    <source>
        <strain evidence="2 3">ALL</strain>
    </source>
</reference>
<reference evidence="2 3" key="2">
    <citation type="journal article" date="2019" name="G3 (Bethesda)">
        <title>Hybrid Assembly of the Genome of the Entomopathogenic Nematode Steinernema carpocapsae Identifies the X-Chromosome.</title>
        <authorList>
            <person name="Serra L."/>
            <person name="Macchietto M."/>
            <person name="Macias-Munoz A."/>
            <person name="McGill C.J."/>
            <person name="Rodriguez I.M."/>
            <person name="Rodriguez B."/>
            <person name="Murad R."/>
            <person name="Mortazavi A."/>
        </authorList>
    </citation>
    <scope>NUCLEOTIDE SEQUENCE [LARGE SCALE GENOMIC DNA]</scope>
    <source>
        <strain evidence="2 3">ALL</strain>
    </source>
</reference>
<keyword evidence="1" id="KW-0560">Oxidoreductase</keyword>
<dbReference type="Proteomes" id="UP000298663">
    <property type="component" value="Unassembled WGS sequence"/>
</dbReference>
<evidence type="ECO:0000313" key="2">
    <source>
        <dbReference type="EMBL" id="TMS33678.1"/>
    </source>
</evidence>
<comment type="caution">
    <text evidence="2">The sequence shown here is derived from an EMBL/GenBank/DDBJ whole genome shotgun (WGS) entry which is preliminary data.</text>
</comment>
<dbReference type="AlphaFoldDB" id="A0A4U8UQ54"/>
<evidence type="ECO:0000256" key="1">
    <source>
        <dbReference type="ARBA" id="ARBA00022559"/>
    </source>
</evidence>
<dbReference type="InterPro" id="IPR010255">
    <property type="entry name" value="Haem_peroxidase_sf"/>
</dbReference>
<dbReference type="SUPFAM" id="SSF48113">
    <property type="entry name" value="Heme-dependent peroxidases"/>
    <property type="match status" value="1"/>
</dbReference>
<keyword evidence="1" id="KW-0575">Peroxidase</keyword>
<dbReference type="Pfam" id="PF03098">
    <property type="entry name" value="An_peroxidase"/>
    <property type="match status" value="1"/>
</dbReference>
<name>A0A4U8UQ54_STECR</name>
<accession>A0A4U8UQ54</accession>
<dbReference type="PANTHER" id="PTHR11475:SF133">
    <property type="entry name" value="PEROXIDASE"/>
    <property type="match status" value="1"/>
</dbReference>
<dbReference type="Gene3D" id="1.10.640.10">
    <property type="entry name" value="Haem peroxidase domain superfamily, animal type"/>
    <property type="match status" value="1"/>
</dbReference>
<organism evidence="2 3">
    <name type="scientific">Steinernema carpocapsae</name>
    <name type="common">Entomopathogenic nematode</name>
    <dbReference type="NCBI Taxonomy" id="34508"/>
    <lineage>
        <taxon>Eukaryota</taxon>
        <taxon>Metazoa</taxon>
        <taxon>Ecdysozoa</taxon>
        <taxon>Nematoda</taxon>
        <taxon>Chromadorea</taxon>
        <taxon>Rhabditida</taxon>
        <taxon>Tylenchina</taxon>
        <taxon>Panagrolaimomorpha</taxon>
        <taxon>Strongyloidoidea</taxon>
        <taxon>Steinernematidae</taxon>
        <taxon>Steinernema</taxon>
    </lineage>
</organism>
<dbReference type="OrthoDB" id="10069512at2759"/>
<dbReference type="GO" id="GO:0020037">
    <property type="term" value="F:heme binding"/>
    <property type="evidence" value="ECO:0007669"/>
    <property type="project" value="InterPro"/>
</dbReference>
<dbReference type="GO" id="GO:0004601">
    <property type="term" value="F:peroxidase activity"/>
    <property type="evidence" value="ECO:0007669"/>
    <property type="project" value="UniProtKB-KW"/>
</dbReference>
<evidence type="ECO:0000313" key="3">
    <source>
        <dbReference type="Proteomes" id="UP000298663"/>
    </source>
</evidence>
<proteinExistence type="predicted"/>
<dbReference type="GO" id="GO:0006979">
    <property type="term" value="P:response to oxidative stress"/>
    <property type="evidence" value="ECO:0007669"/>
    <property type="project" value="InterPro"/>
</dbReference>
<dbReference type="PROSITE" id="PS50292">
    <property type="entry name" value="PEROXIDASE_3"/>
    <property type="match status" value="1"/>
</dbReference>
<dbReference type="STRING" id="34508.A0A4U8UQ54"/>
<sequence length="265" mass="30011">MVMQFGQFVEHEMTHSPVKVGPNDKVLNCSRCDSGKTISVHCVPFLVPEGDPFFPALNDSGERRCLPFAPSLLGQLTLGYRNQINQLTAYIDGSVNYESPSDALAPFSLRREWTFQGSDWLAELTSSPTASVWIYLLTTSDRVPCFVELKFICFQRPMFEDADASDCKRYRCLRRRPQRLSGWKSFPSSSSASSSGAASCRISFVPLLRTSFRYLTAFLLCRLMHPDDRNRKASGKLQAYRQFKPALKTKIAFLIQILLRRGLRG</sequence>
<dbReference type="PANTHER" id="PTHR11475">
    <property type="entry name" value="OXIDASE/PEROXIDASE"/>
    <property type="match status" value="1"/>
</dbReference>
<dbReference type="InterPro" id="IPR019791">
    <property type="entry name" value="Haem_peroxidase_animal"/>
</dbReference>
<dbReference type="EMBL" id="AZBU02000001">
    <property type="protein sequence ID" value="TMS33678.1"/>
    <property type="molecule type" value="Genomic_DNA"/>
</dbReference>
<keyword evidence="3" id="KW-1185">Reference proteome</keyword>